<dbReference type="PIRSF" id="PIRSF002884">
    <property type="entry name" value="CheZ"/>
    <property type="match status" value="1"/>
</dbReference>
<feature type="compositionally biased region" description="Basic and acidic residues" evidence="12">
    <location>
        <begin position="234"/>
        <end position="248"/>
    </location>
</feature>
<evidence type="ECO:0000256" key="8">
    <source>
        <dbReference type="ARBA" id="ARBA00022912"/>
    </source>
</evidence>
<evidence type="ECO:0000256" key="10">
    <source>
        <dbReference type="PIRNR" id="PIRNR002884"/>
    </source>
</evidence>
<keyword evidence="14" id="KW-1185">Reference proteome</keyword>
<dbReference type="GO" id="GO:0009288">
    <property type="term" value="C:bacterial-type flagellum"/>
    <property type="evidence" value="ECO:0007669"/>
    <property type="project" value="InterPro"/>
</dbReference>
<reference evidence="13 14" key="1">
    <citation type="submission" date="2016-10" db="EMBL/GenBank/DDBJ databases">
        <authorList>
            <person name="de Groot N.N."/>
        </authorList>
    </citation>
    <scope>NUCLEOTIDE SEQUENCE [LARGE SCALE GENOMIC DNA]</scope>
    <source>
        <strain evidence="13 14">DSM 22012</strain>
    </source>
</reference>
<dbReference type="GO" id="GO:0050920">
    <property type="term" value="P:regulation of chemotaxis"/>
    <property type="evidence" value="ECO:0007669"/>
    <property type="project" value="InterPro"/>
</dbReference>
<dbReference type="Proteomes" id="UP000236745">
    <property type="component" value="Unassembled WGS sequence"/>
</dbReference>
<dbReference type="GO" id="GO:0097588">
    <property type="term" value="P:archaeal or bacterial-type flagellum-dependent cell motility"/>
    <property type="evidence" value="ECO:0007669"/>
    <property type="project" value="UniProtKB-KW"/>
</dbReference>
<evidence type="ECO:0000256" key="9">
    <source>
        <dbReference type="ARBA" id="ARBA00029599"/>
    </source>
</evidence>
<comment type="similarity">
    <text evidence="2 10">Belongs to the CheZ family.</text>
</comment>
<evidence type="ECO:0000256" key="12">
    <source>
        <dbReference type="SAM" id="MobiDB-lite"/>
    </source>
</evidence>
<dbReference type="GO" id="GO:0004721">
    <property type="term" value="F:phosphoprotein phosphatase activity"/>
    <property type="evidence" value="ECO:0007669"/>
    <property type="project" value="UniProtKB-KW"/>
</dbReference>
<proteinExistence type="inferred from homology"/>
<dbReference type="Pfam" id="PF04344">
    <property type="entry name" value="CheZ"/>
    <property type="match status" value="1"/>
</dbReference>
<dbReference type="PANTHER" id="PTHR43693">
    <property type="entry name" value="PROTEIN PHOSPHATASE CHEZ"/>
    <property type="match status" value="1"/>
</dbReference>
<feature type="region of interest" description="Disordered" evidence="12">
    <location>
        <begin position="225"/>
        <end position="262"/>
    </location>
</feature>
<evidence type="ECO:0000256" key="2">
    <source>
        <dbReference type="ARBA" id="ARBA00005908"/>
    </source>
</evidence>
<dbReference type="AlphaFoldDB" id="A0A1H6BCL2"/>
<keyword evidence="7 10" id="KW-0378">Hydrolase</keyword>
<dbReference type="Gene3D" id="1.10.287.500">
    <property type="entry name" value="Helix hairpin bin"/>
    <property type="match status" value="1"/>
</dbReference>
<name>A0A1H6BCL2_9GAMM</name>
<dbReference type="OrthoDB" id="9773007at2"/>
<gene>
    <name evidence="13" type="ORF">SAMN05444390_102533</name>
</gene>
<evidence type="ECO:0000256" key="5">
    <source>
        <dbReference type="ARBA" id="ARBA00022500"/>
    </source>
</evidence>
<evidence type="ECO:0000256" key="4">
    <source>
        <dbReference type="ARBA" id="ARBA00022490"/>
    </source>
</evidence>
<evidence type="ECO:0000256" key="1">
    <source>
        <dbReference type="ARBA" id="ARBA00004496"/>
    </source>
</evidence>
<keyword evidence="8 10" id="KW-0904">Protein phosphatase</keyword>
<dbReference type="RefSeq" id="WP_104003643.1">
    <property type="nucleotide sequence ID" value="NZ_FNVQ01000002.1"/>
</dbReference>
<comment type="subunit">
    <text evidence="10">Homodimer.</text>
</comment>
<keyword evidence="4 10" id="KW-0963">Cytoplasm</keyword>
<dbReference type="GO" id="GO:0006935">
    <property type="term" value="P:chemotaxis"/>
    <property type="evidence" value="ECO:0007669"/>
    <property type="project" value="UniProtKB-KW"/>
</dbReference>
<comment type="subcellular location">
    <subcellularLocation>
        <location evidence="1 10">Cytoplasm</location>
    </subcellularLocation>
</comment>
<protein>
    <recommendedName>
        <fullName evidence="3 10">Protein phosphatase CheZ</fullName>
        <ecNumber evidence="10">3.1.3.-</ecNumber>
    </recommendedName>
    <alternativeName>
        <fullName evidence="9 10">Chemotaxis protein CheZ</fullName>
    </alternativeName>
</protein>
<evidence type="ECO:0000313" key="14">
    <source>
        <dbReference type="Proteomes" id="UP000236745"/>
    </source>
</evidence>
<evidence type="ECO:0000256" key="11">
    <source>
        <dbReference type="PIRSR" id="PIRSR002884-1"/>
    </source>
</evidence>
<dbReference type="PANTHER" id="PTHR43693:SF1">
    <property type="entry name" value="PROTEIN PHOSPHATASE CHEZ"/>
    <property type="match status" value="1"/>
</dbReference>
<dbReference type="InterPro" id="IPR007439">
    <property type="entry name" value="Chemotax_Pase_CheZ"/>
</dbReference>
<evidence type="ECO:0000256" key="7">
    <source>
        <dbReference type="ARBA" id="ARBA00022801"/>
    </source>
</evidence>
<accession>A0A1H6BCL2</accession>
<evidence type="ECO:0000256" key="6">
    <source>
        <dbReference type="ARBA" id="ARBA00022779"/>
    </source>
</evidence>
<dbReference type="GO" id="GO:0005737">
    <property type="term" value="C:cytoplasm"/>
    <property type="evidence" value="ECO:0007669"/>
    <property type="project" value="UniProtKB-SubCell"/>
</dbReference>
<evidence type="ECO:0000256" key="3">
    <source>
        <dbReference type="ARBA" id="ARBA00018484"/>
    </source>
</evidence>
<dbReference type="InterPro" id="IPR050992">
    <property type="entry name" value="CheZ_family_phosphatases"/>
</dbReference>
<feature type="site" description="Enhances dephosphorylation of CheY-P" evidence="11">
    <location>
        <position position="185"/>
    </location>
</feature>
<comment type="function">
    <text evidence="10">Plays an important role in bacterial chemotaxis signal transduction pathway by accelerating the dephosphorylation of phosphorylated CheY (CheY-P).</text>
</comment>
<dbReference type="EMBL" id="FNVQ01000002">
    <property type="protein sequence ID" value="SEG58105.1"/>
    <property type="molecule type" value="Genomic_DNA"/>
</dbReference>
<sequence>MAEQDKTVDLDGLEEMLKDKAQELVAALEAGQLPLAIELINQLQTARHEVFYNEVGHLTRGLHEAIKSFSSDVGGQLDEQAGKEAMSDASDRLSYVIELTEETAHKTMDRVDQSLTLVDRLDTQSTRFRDLLMLVGQLEGEFKALDGVYDRTCSLKDESEKTIEELRSALTEILVSQGFQDITGQLIRRVITLLTQVESQLVKLMDMASKVERLSGVDITASFGKSDSAAEDQENSKRDDKKTQEVKAEGPQVPKGDNNVACDQDDVDELLSSLGF</sequence>
<dbReference type="SUPFAM" id="SSF75708">
    <property type="entry name" value="Chemotaxis phosphatase CheZ"/>
    <property type="match status" value="1"/>
</dbReference>
<dbReference type="EC" id="3.1.3.-" evidence="10"/>
<organism evidence="13 14">
    <name type="scientific">Marinobacterium lutimaris</name>
    <dbReference type="NCBI Taxonomy" id="568106"/>
    <lineage>
        <taxon>Bacteria</taxon>
        <taxon>Pseudomonadati</taxon>
        <taxon>Pseudomonadota</taxon>
        <taxon>Gammaproteobacteria</taxon>
        <taxon>Oceanospirillales</taxon>
        <taxon>Oceanospirillaceae</taxon>
        <taxon>Marinobacterium</taxon>
    </lineage>
</organism>
<evidence type="ECO:0000313" key="13">
    <source>
        <dbReference type="EMBL" id="SEG58105.1"/>
    </source>
</evidence>
<keyword evidence="5 10" id="KW-0145">Chemotaxis</keyword>
<keyword evidence="6 10" id="KW-0283">Flagellar rotation</keyword>